<dbReference type="InterPro" id="IPR010410">
    <property type="entry name" value="DUF1005"/>
</dbReference>
<dbReference type="eggNOG" id="ENOG502QVJT">
    <property type="taxonomic scope" value="Eukaryota"/>
</dbReference>
<dbReference type="Pfam" id="PF06219">
    <property type="entry name" value="DUF1005"/>
    <property type="match status" value="2"/>
</dbReference>
<organism evidence="2 3">
    <name type="scientific">Amborella trichopoda</name>
    <dbReference type="NCBI Taxonomy" id="13333"/>
    <lineage>
        <taxon>Eukaryota</taxon>
        <taxon>Viridiplantae</taxon>
        <taxon>Streptophyta</taxon>
        <taxon>Embryophyta</taxon>
        <taxon>Tracheophyta</taxon>
        <taxon>Spermatophyta</taxon>
        <taxon>Magnoliopsida</taxon>
        <taxon>Amborellales</taxon>
        <taxon>Amborellaceae</taxon>
        <taxon>Amborella</taxon>
    </lineage>
</organism>
<gene>
    <name evidence="2" type="ORF">AMTR_s00056p00161630</name>
</gene>
<dbReference type="Proteomes" id="UP000017836">
    <property type="component" value="Unassembled WGS sequence"/>
</dbReference>
<dbReference type="PANTHER" id="PTHR31317">
    <property type="entry name" value="OS08G0163500 PROTEIN"/>
    <property type="match status" value="1"/>
</dbReference>
<evidence type="ECO:0000313" key="2">
    <source>
        <dbReference type="EMBL" id="ERN15190.1"/>
    </source>
</evidence>
<accession>U5CYZ4</accession>
<reference evidence="3" key="1">
    <citation type="journal article" date="2013" name="Science">
        <title>The Amborella genome and the evolution of flowering plants.</title>
        <authorList>
            <consortium name="Amborella Genome Project"/>
        </authorList>
    </citation>
    <scope>NUCLEOTIDE SEQUENCE [LARGE SCALE GENOMIC DNA]</scope>
</reference>
<feature type="region of interest" description="Disordered" evidence="1">
    <location>
        <begin position="117"/>
        <end position="140"/>
    </location>
</feature>
<evidence type="ECO:0000313" key="3">
    <source>
        <dbReference type="Proteomes" id="UP000017836"/>
    </source>
</evidence>
<sequence length="296" mass="32633">MVIIHDLSGSPVAAASMITPFVASPGSNHVGPSNPGSWLILRPGLDGHWQPWGKLEAWREPRPVESLGYRFALVSSFLDSNSSIPMVESSLCLKKGGKFVIDTGLREKSSTMREIHGGVREKPKSMREKRGSTRVSSPSMRENVLSVNSGVMRERSWSRRESAPAAVEDCAGMREKPQLKRGKSLSFGVLREKSWSMTERSLSYGGMREKDQSMRENSLSWEEDSRGMIERPLVYETGFVMGSTVGGGPVVHVGLKHVMCVSDAAVFIALSAAIDLSVEACRLFSQKLRKDLCQFQ</sequence>
<name>U5CYZ4_AMBTC</name>
<dbReference type="STRING" id="13333.U5CYZ4"/>
<evidence type="ECO:0000256" key="1">
    <source>
        <dbReference type="SAM" id="MobiDB-lite"/>
    </source>
</evidence>
<feature type="compositionally biased region" description="Basic and acidic residues" evidence="1">
    <location>
        <begin position="117"/>
        <end position="131"/>
    </location>
</feature>
<proteinExistence type="predicted"/>
<dbReference type="EMBL" id="KI392510">
    <property type="protein sequence ID" value="ERN15190.1"/>
    <property type="molecule type" value="Genomic_DNA"/>
</dbReference>
<dbReference type="PANTHER" id="PTHR31317:SF14">
    <property type="entry name" value="DUF1005 FAMILY PROTEIN (DUF1005)"/>
    <property type="match status" value="1"/>
</dbReference>
<dbReference type="Gramene" id="ERN15190">
    <property type="protein sequence ID" value="ERN15190"/>
    <property type="gene ID" value="AMTR_s00056p00161630"/>
</dbReference>
<dbReference type="HOGENOM" id="CLU_941195_0_0_1"/>
<dbReference type="AlphaFoldDB" id="U5CYZ4"/>
<protein>
    <submittedName>
        <fullName evidence="2">Uncharacterized protein</fullName>
    </submittedName>
</protein>
<keyword evidence="3" id="KW-1185">Reference proteome</keyword>